<keyword evidence="1" id="KW-1133">Transmembrane helix</keyword>
<keyword evidence="1" id="KW-0812">Transmembrane</keyword>
<reference evidence="2 3" key="1">
    <citation type="submission" date="2018-06" db="EMBL/GenBank/DDBJ databases">
        <authorList>
            <consortium name="Pathogen Informatics"/>
            <person name="Doyle S."/>
        </authorList>
    </citation>
    <scope>NUCLEOTIDE SEQUENCE [LARGE SCALE GENOMIC DNA]</scope>
    <source>
        <strain evidence="2 3">NCTC10860</strain>
    </source>
</reference>
<dbReference type="Proteomes" id="UP000254084">
    <property type="component" value="Unassembled WGS sequence"/>
</dbReference>
<feature type="transmembrane region" description="Helical" evidence="1">
    <location>
        <begin position="46"/>
        <end position="63"/>
    </location>
</feature>
<evidence type="ECO:0000313" key="3">
    <source>
        <dbReference type="Proteomes" id="UP000254084"/>
    </source>
</evidence>
<feature type="transmembrane region" description="Helical" evidence="1">
    <location>
        <begin position="20"/>
        <end position="40"/>
    </location>
</feature>
<proteinExistence type="predicted"/>
<keyword evidence="1" id="KW-0472">Membrane</keyword>
<sequence length="79" mass="8762">MEQENKEQQSNEPAIHRGEWLVFGFGAFVVSGLIALMLQLNKPDAPIYPVILGGALLMMFGFLRSAKPRETKGTDQAEK</sequence>
<gene>
    <name evidence="2" type="ORF">NCTC10860_00117</name>
</gene>
<dbReference type="EMBL" id="UGUW01000001">
    <property type="protein sequence ID" value="SUD57914.1"/>
    <property type="molecule type" value="Genomic_DNA"/>
</dbReference>
<dbReference type="RefSeq" id="WP_058172928.1">
    <property type="nucleotide sequence ID" value="NZ_UGUW01000001.1"/>
</dbReference>
<evidence type="ECO:0000256" key="1">
    <source>
        <dbReference type="SAM" id="Phobius"/>
    </source>
</evidence>
<evidence type="ECO:0000313" key="2">
    <source>
        <dbReference type="EMBL" id="SUD57914.1"/>
    </source>
</evidence>
<organism evidence="2 3">
    <name type="scientific">Ectopseudomonas oleovorans</name>
    <name type="common">Pseudomonas oleovorans</name>
    <dbReference type="NCBI Taxonomy" id="301"/>
    <lineage>
        <taxon>Bacteria</taxon>
        <taxon>Pseudomonadati</taxon>
        <taxon>Pseudomonadota</taxon>
        <taxon>Gammaproteobacteria</taxon>
        <taxon>Pseudomonadales</taxon>
        <taxon>Pseudomonadaceae</taxon>
        <taxon>Ectopseudomonas</taxon>
    </lineage>
</organism>
<dbReference type="AlphaFoldDB" id="A0A379K0C4"/>
<name>A0A379K0C4_ECTOL</name>
<protein>
    <submittedName>
        <fullName evidence="2">Uncharacterized protein</fullName>
    </submittedName>
</protein>
<accession>A0A379K0C4</accession>